<dbReference type="EMBL" id="BSYO01000005">
    <property type="protein sequence ID" value="GMH05351.1"/>
    <property type="molecule type" value="Genomic_DNA"/>
</dbReference>
<keyword evidence="4" id="KW-0677">Repeat</keyword>
<evidence type="ECO:0000256" key="4">
    <source>
        <dbReference type="ARBA" id="ARBA00022737"/>
    </source>
</evidence>
<keyword evidence="8" id="KW-0812">Transmembrane</keyword>
<proteinExistence type="inferred from homology"/>
<dbReference type="GO" id="GO:0005576">
    <property type="term" value="C:extracellular region"/>
    <property type="evidence" value="ECO:0007669"/>
    <property type="project" value="UniProtKB-SubCell"/>
</dbReference>
<dbReference type="InterPro" id="IPR038408">
    <property type="entry name" value="GNK2_sf"/>
</dbReference>
<organism evidence="10 11">
    <name type="scientific">Nepenthes gracilis</name>
    <name type="common">Slender pitcher plant</name>
    <dbReference type="NCBI Taxonomy" id="150966"/>
    <lineage>
        <taxon>Eukaryota</taxon>
        <taxon>Viridiplantae</taxon>
        <taxon>Streptophyta</taxon>
        <taxon>Embryophyta</taxon>
        <taxon>Tracheophyta</taxon>
        <taxon>Spermatophyta</taxon>
        <taxon>Magnoliopsida</taxon>
        <taxon>eudicotyledons</taxon>
        <taxon>Gunneridae</taxon>
        <taxon>Pentapetalae</taxon>
        <taxon>Caryophyllales</taxon>
        <taxon>Nepenthaceae</taxon>
        <taxon>Nepenthes</taxon>
    </lineage>
</organism>
<dbReference type="Pfam" id="PF01657">
    <property type="entry name" value="Stress-antifung"/>
    <property type="match status" value="2"/>
</dbReference>
<dbReference type="PANTHER" id="PTHR32411:SF43">
    <property type="entry name" value="CYSTEINE-RICH REPEAT SECRETORY PROTEIN 38"/>
    <property type="match status" value="1"/>
</dbReference>
<evidence type="ECO:0000256" key="5">
    <source>
        <dbReference type="ARBA" id="ARBA00038515"/>
    </source>
</evidence>
<dbReference type="InterPro" id="IPR050581">
    <property type="entry name" value="CRR_secretory_protein"/>
</dbReference>
<protein>
    <recommendedName>
        <fullName evidence="9">Gnk2-homologous domain-containing protein</fullName>
    </recommendedName>
</protein>
<feature type="transmembrane region" description="Helical" evidence="8">
    <location>
        <begin position="37"/>
        <end position="60"/>
    </location>
</feature>
<dbReference type="InterPro" id="IPR002902">
    <property type="entry name" value="GNK2"/>
</dbReference>
<comment type="caution">
    <text evidence="10">The sequence shown here is derived from an EMBL/GenBank/DDBJ whole genome shotgun (WGS) entry which is preliminary data.</text>
</comment>
<keyword evidence="8" id="KW-1133">Transmembrane helix</keyword>
<evidence type="ECO:0000256" key="3">
    <source>
        <dbReference type="ARBA" id="ARBA00022729"/>
    </source>
</evidence>
<gene>
    <name evidence="10" type="ORF">Nepgr_007191</name>
</gene>
<keyword evidence="11" id="KW-1185">Reference proteome</keyword>
<dbReference type="PANTHER" id="PTHR32411">
    <property type="entry name" value="CYSTEINE-RICH REPEAT SECRETORY PROTEIN 38-RELATED"/>
    <property type="match status" value="1"/>
</dbReference>
<comment type="similarity">
    <text evidence="5">Belongs to the cysteine-rich repeat secretory protein family.</text>
</comment>
<dbReference type="Proteomes" id="UP001279734">
    <property type="component" value="Unassembled WGS sequence"/>
</dbReference>
<evidence type="ECO:0000256" key="1">
    <source>
        <dbReference type="ARBA" id="ARBA00004613"/>
    </source>
</evidence>
<comment type="catalytic activity">
    <reaction evidence="6">
        <text>L-seryl-[protein] + ATP = O-phospho-L-seryl-[protein] + ADP + H(+)</text>
        <dbReference type="Rhea" id="RHEA:17989"/>
        <dbReference type="Rhea" id="RHEA-COMP:9863"/>
        <dbReference type="Rhea" id="RHEA-COMP:11604"/>
        <dbReference type="ChEBI" id="CHEBI:15378"/>
        <dbReference type="ChEBI" id="CHEBI:29999"/>
        <dbReference type="ChEBI" id="CHEBI:30616"/>
        <dbReference type="ChEBI" id="CHEBI:83421"/>
        <dbReference type="ChEBI" id="CHEBI:456216"/>
    </reaction>
</comment>
<comment type="catalytic activity">
    <reaction evidence="7">
        <text>L-threonyl-[protein] + ATP = O-phospho-L-threonyl-[protein] + ADP + H(+)</text>
        <dbReference type="Rhea" id="RHEA:46608"/>
        <dbReference type="Rhea" id="RHEA-COMP:11060"/>
        <dbReference type="Rhea" id="RHEA-COMP:11605"/>
        <dbReference type="ChEBI" id="CHEBI:15378"/>
        <dbReference type="ChEBI" id="CHEBI:30013"/>
        <dbReference type="ChEBI" id="CHEBI:30616"/>
        <dbReference type="ChEBI" id="CHEBI:61977"/>
        <dbReference type="ChEBI" id="CHEBI:456216"/>
    </reaction>
</comment>
<feature type="domain" description="Gnk2-homologous" evidence="9">
    <location>
        <begin position="163"/>
        <end position="271"/>
    </location>
</feature>
<reference evidence="10" key="1">
    <citation type="submission" date="2023-05" db="EMBL/GenBank/DDBJ databases">
        <title>Nepenthes gracilis genome sequencing.</title>
        <authorList>
            <person name="Fukushima K."/>
        </authorList>
    </citation>
    <scope>NUCLEOTIDE SEQUENCE</scope>
    <source>
        <strain evidence="10">SING2019-196</strain>
    </source>
</reference>
<dbReference type="CDD" id="cd23509">
    <property type="entry name" value="Gnk2-like"/>
    <property type="match status" value="2"/>
</dbReference>
<dbReference type="FunFam" id="3.30.430.20:FF:000002">
    <property type="entry name" value="Cysteine-rich receptor-like protein kinase 10"/>
    <property type="match status" value="1"/>
</dbReference>
<evidence type="ECO:0000259" key="9">
    <source>
        <dbReference type="PROSITE" id="PS51473"/>
    </source>
</evidence>
<evidence type="ECO:0000256" key="2">
    <source>
        <dbReference type="ARBA" id="ARBA00022525"/>
    </source>
</evidence>
<feature type="domain" description="Gnk2-homologous" evidence="9">
    <location>
        <begin position="57"/>
        <end position="161"/>
    </location>
</feature>
<keyword evidence="8" id="KW-0472">Membrane</keyword>
<dbReference type="AlphaFoldDB" id="A0AAD3S6P5"/>
<keyword evidence="3" id="KW-0732">Signal</keyword>
<accession>A0AAD3S6P5</accession>
<evidence type="ECO:0000313" key="10">
    <source>
        <dbReference type="EMBL" id="GMH05351.1"/>
    </source>
</evidence>
<evidence type="ECO:0000256" key="8">
    <source>
        <dbReference type="SAM" id="Phobius"/>
    </source>
</evidence>
<sequence>MAGEIIPFSRGGNSNWRLINAPNNATTMPSAIIFNPFIFPFLFFLISSAVPTTISLDYLLSDCPDTTTFSSNSSFQTSLNSVLSFLSSNSTVQSGFHKTTVGDGGDSTVYGIFLCRGDDTEDVCRTCVATAVEDVPVKCPNRKQAIIWYDVCMIWYSNASVDYSVPISLWNPDFITNNVTWFTNVLDDTMNKIVLTAAMGHSGKKFATADVNINMLRKLYTLAQCTPDLSFTDCYNCLMECIRQLTNCCSERQGGRVLFSRCNIRYEIYPFYENAAALAPDTAPAPATAPATDLVAAPPRPPAISKSISQWHQILIAF</sequence>
<name>A0AAD3S6P5_NEPGR</name>
<dbReference type="PROSITE" id="PS51473">
    <property type="entry name" value="GNK2"/>
    <property type="match status" value="2"/>
</dbReference>
<evidence type="ECO:0000256" key="7">
    <source>
        <dbReference type="ARBA" id="ARBA00047951"/>
    </source>
</evidence>
<evidence type="ECO:0000256" key="6">
    <source>
        <dbReference type="ARBA" id="ARBA00047558"/>
    </source>
</evidence>
<keyword evidence="2" id="KW-0964">Secreted</keyword>
<comment type="subcellular location">
    <subcellularLocation>
        <location evidence="1">Secreted</location>
    </subcellularLocation>
</comment>
<dbReference type="Gene3D" id="3.30.430.20">
    <property type="entry name" value="Gnk2 domain, C-X8-C-X2-C motif"/>
    <property type="match status" value="2"/>
</dbReference>
<evidence type="ECO:0000313" key="11">
    <source>
        <dbReference type="Proteomes" id="UP001279734"/>
    </source>
</evidence>
<dbReference type="FunFam" id="3.30.430.20:FF:000013">
    <property type="entry name" value="Cysteine-rich RLK (RECEPTOR-like protein kinase) 23"/>
    <property type="match status" value="1"/>
</dbReference>